<organism evidence="5 6">
    <name type="scientific">Nonomuraea ferruginea</name>
    <dbReference type="NCBI Taxonomy" id="46174"/>
    <lineage>
        <taxon>Bacteria</taxon>
        <taxon>Bacillati</taxon>
        <taxon>Actinomycetota</taxon>
        <taxon>Actinomycetes</taxon>
        <taxon>Streptosporangiales</taxon>
        <taxon>Streptosporangiaceae</taxon>
        <taxon>Nonomuraea</taxon>
    </lineage>
</organism>
<feature type="domain" description="ABC transporter" evidence="4">
    <location>
        <begin position="3"/>
        <end position="234"/>
    </location>
</feature>
<dbReference type="InterPro" id="IPR017871">
    <property type="entry name" value="ABC_transporter-like_CS"/>
</dbReference>
<keyword evidence="5" id="KW-0547">Nucleotide-binding</keyword>
<dbReference type="EMBL" id="JAPNUD010000246">
    <property type="protein sequence ID" value="MDA0647017.1"/>
    <property type="molecule type" value="Genomic_DNA"/>
</dbReference>
<accession>A0ABT4TBV8</accession>
<proteinExistence type="inferred from homology"/>
<dbReference type="RefSeq" id="WP_219549569.1">
    <property type="nucleotide sequence ID" value="NZ_BAABFD010000023.1"/>
</dbReference>
<dbReference type="Pfam" id="PF00005">
    <property type="entry name" value="ABC_tran"/>
    <property type="match status" value="1"/>
</dbReference>
<dbReference type="GO" id="GO:0005524">
    <property type="term" value="F:ATP binding"/>
    <property type="evidence" value="ECO:0007669"/>
    <property type="project" value="UniProtKB-KW"/>
</dbReference>
<keyword evidence="5" id="KW-0067">ATP-binding</keyword>
<evidence type="ECO:0000256" key="1">
    <source>
        <dbReference type="ARBA" id="ARBA00005417"/>
    </source>
</evidence>
<keyword evidence="6" id="KW-1185">Reference proteome</keyword>
<sequence length="235" mass="24491">MLLSIRELTSGYGRVPVLRGVDLDVAEGEIVALLGVNGAGKTTTLRAVSGVLPTWSGSVSFDGATLGGRPPEARARLGLGHVPEGRGILSSLTVRQNLRLGATARGRGARDVAQDEERLLEVFDALRDKLAAPAGSLSGGQQQMLAVARALLGRPRLVMVDEMSFGLAPILVTQLLGLVARLRAESGTAFLLVEQNSAVLDIADRAYVLAGGAVHTSGPAHELADSENLVRAYLG</sequence>
<comment type="similarity">
    <text evidence="1">Belongs to the ABC transporter superfamily.</text>
</comment>
<evidence type="ECO:0000313" key="6">
    <source>
        <dbReference type="Proteomes" id="UP001212498"/>
    </source>
</evidence>
<dbReference type="CDD" id="cd03224">
    <property type="entry name" value="ABC_TM1139_LivF_branched"/>
    <property type="match status" value="1"/>
</dbReference>
<dbReference type="InterPro" id="IPR003593">
    <property type="entry name" value="AAA+_ATPase"/>
</dbReference>
<dbReference type="PROSITE" id="PS00211">
    <property type="entry name" value="ABC_TRANSPORTER_1"/>
    <property type="match status" value="1"/>
</dbReference>
<dbReference type="InterPro" id="IPR052156">
    <property type="entry name" value="BCAA_Transport_ATP-bd_LivF"/>
</dbReference>
<name>A0ABT4TBV8_9ACTN</name>
<reference evidence="5 6" key="1">
    <citation type="submission" date="2022-11" db="EMBL/GenBank/DDBJ databases">
        <title>Nonomuraea corallina sp. nov., a new species of the genus Nonomuraea isolated from sea side sediment in Thai sea.</title>
        <authorList>
            <person name="Ngamcharungchit C."/>
            <person name="Matsumoto A."/>
            <person name="Suriyachadkun C."/>
            <person name="Panbangred W."/>
            <person name="Inahashi Y."/>
            <person name="Intra B."/>
        </authorList>
    </citation>
    <scope>NUCLEOTIDE SEQUENCE [LARGE SCALE GENOMIC DNA]</scope>
    <source>
        <strain evidence="5 6">DSM 43553</strain>
    </source>
</reference>
<dbReference type="Proteomes" id="UP001212498">
    <property type="component" value="Unassembled WGS sequence"/>
</dbReference>
<evidence type="ECO:0000256" key="3">
    <source>
        <dbReference type="ARBA" id="ARBA00022970"/>
    </source>
</evidence>
<keyword evidence="2" id="KW-0813">Transport</keyword>
<evidence type="ECO:0000313" key="5">
    <source>
        <dbReference type="EMBL" id="MDA0647017.1"/>
    </source>
</evidence>
<dbReference type="SMART" id="SM00382">
    <property type="entry name" value="AAA"/>
    <property type="match status" value="1"/>
</dbReference>
<keyword evidence="3" id="KW-0029">Amino-acid transport</keyword>
<dbReference type="PROSITE" id="PS50893">
    <property type="entry name" value="ABC_TRANSPORTER_2"/>
    <property type="match status" value="1"/>
</dbReference>
<evidence type="ECO:0000259" key="4">
    <source>
        <dbReference type="PROSITE" id="PS50893"/>
    </source>
</evidence>
<dbReference type="InterPro" id="IPR003439">
    <property type="entry name" value="ABC_transporter-like_ATP-bd"/>
</dbReference>
<dbReference type="PANTHER" id="PTHR43820:SF4">
    <property type="entry name" value="HIGH-AFFINITY BRANCHED-CHAIN AMINO ACID TRANSPORT ATP-BINDING PROTEIN LIVF"/>
    <property type="match status" value="1"/>
</dbReference>
<protein>
    <submittedName>
        <fullName evidence="5">ABC transporter ATP-binding protein</fullName>
    </submittedName>
</protein>
<dbReference type="PANTHER" id="PTHR43820">
    <property type="entry name" value="HIGH-AFFINITY BRANCHED-CHAIN AMINO ACID TRANSPORT ATP-BINDING PROTEIN LIVF"/>
    <property type="match status" value="1"/>
</dbReference>
<comment type="caution">
    <text evidence="5">The sequence shown here is derived from an EMBL/GenBank/DDBJ whole genome shotgun (WGS) entry which is preliminary data.</text>
</comment>
<evidence type="ECO:0000256" key="2">
    <source>
        <dbReference type="ARBA" id="ARBA00022448"/>
    </source>
</evidence>
<gene>
    <name evidence="5" type="ORF">OUY24_40875</name>
</gene>